<reference evidence="2" key="1">
    <citation type="submission" date="2022-03" db="EMBL/GenBank/DDBJ databases">
        <authorList>
            <person name="Sayadi A."/>
        </authorList>
    </citation>
    <scope>NUCLEOTIDE SEQUENCE</scope>
</reference>
<name>A0A9P0NXI3_ACAOB</name>
<gene>
    <name evidence="2" type="ORF">ACAOBT_LOCUS3709</name>
</gene>
<accession>A0A9P0NXI3</accession>
<proteinExistence type="predicted"/>
<dbReference type="AlphaFoldDB" id="A0A9P0NXI3"/>
<dbReference type="EMBL" id="CAKOFQ010006688">
    <property type="protein sequence ID" value="CAH1960613.1"/>
    <property type="molecule type" value="Genomic_DNA"/>
</dbReference>
<dbReference type="Proteomes" id="UP001152888">
    <property type="component" value="Unassembled WGS sequence"/>
</dbReference>
<keyword evidence="3" id="KW-1185">Reference proteome</keyword>
<organism evidence="2 3">
    <name type="scientific">Acanthoscelides obtectus</name>
    <name type="common">Bean weevil</name>
    <name type="synonym">Bruchus obtectus</name>
    <dbReference type="NCBI Taxonomy" id="200917"/>
    <lineage>
        <taxon>Eukaryota</taxon>
        <taxon>Metazoa</taxon>
        <taxon>Ecdysozoa</taxon>
        <taxon>Arthropoda</taxon>
        <taxon>Hexapoda</taxon>
        <taxon>Insecta</taxon>
        <taxon>Pterygota</taxon>
        <taxon>Neoptera</taxon>
        <taxon>Endopterygota</taxon>
        <taxon>Coleoptera</taxon>
        <taxon>Polyphaga</taxon>
        <taxon>Cucujiformia</taxon>
        <taxon>Chrysomeloidea</taxon>
        <taxon>Chrysomelidae</taxon>
        <taxon>Bruchinae</taxon>
        <taxon>Bruchini</taxon>
        <taxon>Acanthoscelides</taxon>
    </lineage>
</organism>
<evidence type="ECO:0000313" key="3">
    <source>
        <dbReference type="Proteomes" id="UP001152888"/>
    </source>
</evidence>
<evidence type="ECO:0000256" key="1">
    <source>
        <dbReference type="SAM" id="MobiDB-lite"/>
    </source>
</evidence>
<feature type="region of interest" description="Disordered" evidence="1">
    <location>
        <begin position="1"/>
        <end position="44"/>
    </location>
</feature>
<evidence type="ECO:0000313" key="2">
    <source>
        <dbReference type="EMBL" id="CAH1960613.1"/>
    </source>
</evidence>
<protein>
    <submittedName>
        <fullName evidence="2">Uncharacterized protein</fullName>
    </submittedName>
</protein>
<feature type="compositionally biased region" description="Basic and acidic residues" evidence="1">
    <location>
        <begin position="17"/>
        <end position="31"/>
    </location>
</feature>
<comment type="caution">
    <text evidence="2">The sequence shown here is derived from an EMBL/GenBank/DDBJ whole genome shotgun (WGS) entry which is preliminary data.</text>
</comment>
<feature type="compositionally biased region" description="Gly residues" evidence="1">
    <location>
        <begin position="1"/>
        <end position="10"/>
    </location>
</feature>
<sequence length="44" mass="4422">MGTDPGGSGNGASTNREGVERADCRGVESRIGDGSIGAVKKERS</sequence>